<keyword evidence="4 6" id="KW-0472">Membrane</keyword>
<evidence type="ECO:0000256" key="6">
    <source>
        <dbReference type="SAM" id="Phobius"/>
    </source>
</evidence>
<keyword evidence="3 6" id="KW-1133">Transmembrane helix</keyword>
<feature type="transmembrane region" description="Helical" evidence="6">
    <location>
        <begin position="13"/>
        <end position="33"/>
    </location>
</feature>
<comment type="caution">
    <text evidence="7">The sequence shown here is derived from an EMBL/GenBank/DDBJ whole genome shotgun (WGS) entry which is preliminary data.</text>
</comment>
<keyword evidence="2 6" id="KW-0812">Transmembrane</keyword>
<evidence type="ECO:0000256" key="5">
    <source>
        <dbReference type="SAM" id="MobiDB-lite"/>
    </source>
</evidence>
<reference evidence="7" key="1">
    <citation type="submission" date="2021-02" db="EMBL/GenBank/DDBJ databases">
        <authorList>
            <person name="Nowell W R."/>
        </authorList>
    </citation>
    <scope>NUCLEOTIDE SEQUENCE</scope>
</reference>
<name>A0A815T5B6_ADIRI</name>
<protein>
    <submittedName>
        <fullName evidence="7">Uncharacterized protein</fullName>
    </submittedName>
</protein>
<feature type="transmembrane region" description="Helical" evidence="6">
    <location>
        <begin position="97"/>
        <end position="120"/>
    </location>
</feature>
<sequence>MISTVNDYSLLKWPLTITSILITVVALLLLLGFQSNHWFSFEEILANSTSQTAQNTTFGHAKPYIHGSFGLWQYCSNTHTSSIITCDTYTRASRPEYFSLILILVSCVLFLVNLAIFPSWASTILVLYNVNNAYVAHIVVFIWTTFIFALVISVLLVAVMMFVGASSFFAPGHITSSDRKTMYHGDSGLLLVFCSTILSLICLLAVIITLIWKKFIDIKLYEAEKELYRQLADDNFQPGWNRIIRIQRTDRDSDKDDDSSYSPPPYRDNGRTTNK</sequence>
<evidence type="ECO:0000256" key="1">
    <source>
        <dbReference type="ARBA" id="ARBA00004141"/>
    </source>
</evidence>
<organism evidence="7 8">
    <name type="scientific">Adineta ricciae</name>
    <name type="common">Rotifer</name>
    <dbReference type="NCBI Taxonomy" id="249248"/>
    <lineage>
        <taxon>Eukaryota</taxon>
        <taxon>Metazoa</taxon>
        <taxon>Spiralia</taxon>
        <taxon>Gnathifera</taxon>
        <taxon>Rotifera</taxon>
        <taxon>Eurotatoria</taxon>
        <taxon>Bdelloidea</taxon>
        <taxon>Adinetida</taxon>
        <taxon>Adinetidae</taxon>
        <taxon>Adineta</taxon>
    </lineage>
</organism>
<feature type="transmembrane region" description="Helical" evidence="6">
    <location>
        <begin position="189"/>
        <end position="212"/>
    </location>
</feature>
<comment type="subcellular location">
    <subcellularLocation>
        <location evidence="1">Membrane</location>
        <topology evidence="1">Multi-pass membrane protein</topology>
    </subcellularLocation>
</comment>
<dbReference type="Proteomes" id="UP000663828">
    <property type="component" value="Unassembled WGS sequence"/>
</dbReference>
<evidence type="ECO:0000313" key="7">
    <source>
        <dbReference type="EMBL" id="CAF1500024.1"/>
    </source>
</evidence>
<dbReference type="PROSITE" id="PS01346">
    <property type="entry name" value="CLAUDIN"/>
    <property type="match status" value="1"/>
</dbReference>
<evidence type="ECO:0000256" key="3">
    <source>
        <dbReference type="ARBA" id="ARBA00022989"/>
    </source>
</evidence>
<dbReference type="AlphaFoldDB" id="A0A815T5B6"/>
<feature type="transmembrane region" description="Helical" evidence="6">
    <location>
        <begin position="140"/>
        <end position="169"/>
    </location>
</feature>
<dbReference type="InterPro" id="IPR017974">
    <property type="entry name" value="Claudin_CS"/>
</dbReference>
<accession>A0A815T5B6</accession>
<gene>
    <name evidence="7" type="ORF">XAT740_LOCUS39601</name>
</gene>
<keyword evidence="8" id="KW-1185">Reference proteome</keyword>
<dbReference type="EMBL" id="CAJNOR010004408">
    <property type="protein sequence ID" value="CAF1500024.1"/>
    <property type="molecule type" value="Genomic_DNA"/>
</dbReference>
<evidence type="ECO:0000313" key="8">
    <source>
        <dbReference type="Proteomes" id="UP000663828"/>
    </source>
</evidence>
<evidence type="ECO:0000256" key="2">
    <source>
        <dbReference type="ARBA" id="ARBA00022692"/>
    </source>
</evidence>
<dbReference type="GO" id="GO:0016020">
    <property type="term" value="C:membrane"/>
    <property type="evidence" value="ECO:0007669"/>
    <property type="project" value="UniProtKB-SubCell"/>
</dbReference>
<feature type="region of interest" description="Disordered" evidence="5">
    <location>
        <begin position="248"/>
        <end position="275"/>
    </location>
</feature>
<evidence type="ECO:0000256" key="4">
    <source>
        <dbReference type="ARBA" id="ARBA00023136"/>
    </source>
</evidence>
<proteinExistence type="predicted"/>